<evidence type="ECO:0000313" key="5">
    <source>
        <dbReference type="EMBL" id="GJJ15463.1"/>
    </source>
</evidence>
<dbReference type="InterPro" id="IPR029058">
    <property type="entry name" value="AB_hydrolase_fold"/>
</dbReference>
<feature type="signal peptide" evidence="3">
    <location>
        <begin position="1"/>
        <end position="20"/>
    </location>
</feature>
<dbReference type="Gene3D" id="3.40.50.1820">
    <property type="entry name" value="alpha/beta hydrolase"/>
    <property type="match status" value="1"/>
</dbReference>
<comment type="similarity">
    <text evidence="1">Belongs to the putative lipase ROG1 family.</text>
</comment>
<evidence type="ECO:0000313" key="6">
    <source>
        <dbReference type="Proteomes" id="UP001050691"/>
    </source>
</evidence>
<evidence type="ECO:0000256" key="3">
    <source>
        <dbReference type="SAM" id="SignalP"/>
    </source>
</evidence>
<evidence type="ECO:0000256" key="1">
    <source>
        <dbReference type="ARBA" id="ARBA00007920"/>
    </source>
</evidence>
<keyword evidence="6" id="KW-1185">Reference proteome</keyword>
<dbReference type="Pfam" id="PF05057">
    <property type="entry name" value="DUF676"/>
    <property type="match status" value="1"/>
</dbReference>
<evidence type="ECO:0000256" key="2">
    <source>
        <dbReference type="SAM" id="MobiDB-lite"/>
    </source>
</evidence>
<feature type="chain" id="PRO_5043484177" description="DUF676 domain-containing protein" evidence="3">
    <location>
        <begin position="21"/>
        <end position="610"/>
    </location>
</feature>
<feature type="compositionally biased region" description="Basic and acidic residues" evidence="2">
    <location>
        <begin position="46"/>
        <end position="59"/>
    </location>
</feature>
<keyword evidence="3" id="KW-0732">Signal</keyword>
<feature type="compositionally biased region" description="Polar residues" evidence="2">
    <location>
        <begin position="399"/>
        <end position="422"/>
    </location>
</feature>
<name>A0AAV5AS07_9AGAM</name>
<proteinExistence type="inferred from homology"/>
<feature type="region of interest" description="Disordered" evidence="2">
    <location>
        <begin position="41"/>
        <end position="109"/>
    </location>
</feature>
<feature type="region of interest" description="Disordered" evidence="2">
    <location>
        <begin position="248"/>
        <end position="304"/>
    </location>
</feature>
<dbReference type="AlphaFoldDB" id="A0AAV5AS07"/>
<gene>
    <name evidence="5" type="ORF">Clacol_009741</name>
</gene>
<dbReference type="PANTHER" id="PTHR11440">
    <property type="entry name" value="LECITHIN-CHOLESTEROL ACYLTRANSFERASE-RELATED"/>
    <property type="match status" value="1"/>
</dbReference>
<feature type="compositionally biased region" description="Low complexity" evidence="2">
    <location>
        <begin position="248"/>
        <end position="257"/>
    </location>
</feature>
<protein>
    <recommendedName>
        <fullName evidence="4">DUF676 domain-containing protein</fullName>
    </recommendedName>
</protein>
<dbReference type="SUPFAM" id="SSF53474">
    <property type="entry name" value="alpha/beta-Hydrolases"/>
    <property type="match status" value="1"/>
</dbReference>
<feature type="compositionally biased region" description="Polar residues" evidence="2">
    <location>
        <begin position="71"/>
        <end position="95"/>
    </location>
</feature>
<feature type="domain" description="DUF676" evidence="4">
    <location>
        <begin position="178"/>
        <end position="233"/>
    </location>
</feature>
<evidence type="ECO:0000259" key="4">
    <source>
        <dbReference type="Pfam" id="PF05057"/>
    </source>
</evidence>
<feature type="region of interest" description="Disordered" evidence="2">
    <location>
        <begin position="387"/>
        <end position="442"/>
    </location>
</feature>
<comment type="caution">
    <text evidence="5">The sequence shown here is derived from an EMBL/GenBank/DDBJ whole genome shotgun (WGS) entry which is preliminary data.</text>
</comment>
<accession>A0AAV5AS07</accession>
<feature type="compositionally biased region" description="Basic and acidic residues" evidence="2">
    <location>
        <begin position="387"/>
        <end position="398"/>
    </location>
</feature>
<organism evidence="5 6">
    <name type="scientific">Clathrus columnatus</name>
    <dbReference type="NCBI Taxonomy" id="1419009"/>
    <lineage>
        <taxon>Eukaryota</taxon>
        <taxon>Fungi</taxon>
        <taxon>Dikarya</taxon>
        <taxon>Basidiomycota</taxon>
        <taxon>Agaricomycotina</taxon>
        <taxon>Agaricomycetes</taxon>
        <taxon>Phallomycetidae</taxon>
        <taxon>Phallales</taxon>
        <taxon>Clathraceae</taxon>
        <taxon>Clathrus</taxon>
    </lineage>
</organism>
<dbReference type="Proteomes" id="UP001050691">
    <property type="component" value="Unassembled WGS sequence"/>
</dbReference>
<dbReference type="InterPro" id="IPR007751">
    <property type="entry name" value="DUF676_lipase-like"/>
</dbReference>
<feature type="compositionally biased region" description="Polar residues" evidence="2">
    <location>
        <begin position="433"/>
        <end position="442"/>
    </location>
</feature>
<reference evidence="5" key="1">
    <citation type="submission" date="2021-10" db="EMBL/GenBank/DDBJ databases">
        <title>De novo Genome Assembly of Clathrus columnatus (Basidiomycota, Fungi) Using Illumina and Nanopore Sequence Data.</title>
        <authorList>
            <person name="Ogiso-Tanaka E."/>
            <person name="Itagaki H."/>
            <person name="Hosoya T."/>
            <person name="Hosaka K."/>
        </authorList>
    </citation>
    <scope>NUCLEOTIDE SEQUENCE</scope>
    <source>
        <strain evidence="5">MO-923</strain>
    </source>
</reference>
<feature type="region of interest" description="Disordered" evidence="2">
    <location>
        <begin position="475"/>
        <end position="499"/>
    </location>
</feature>
<feature type="compositionally biased region" description="Low complexity" evidence="2">
    <location>
        <begin position="287"/>
        <end position="304"/>
    </location>
</feature>
<dbReference type="EMBL" id="BPWL01000011">
    <property type="protein sequence ID" value="GJJ15463.1"/>
    <property type="molecule type" value="Genomic_DNA"/>
</dbReference>
<sequence>MTSICLSTTFVSLLRRLFNAFSAFSISQHYVNRKAVFGKTSDSSGEFERQNGQDHEKPQETNANGRHKTTESSTESFPDLNGSSETRDQSPQNKDTNGDTLKHNPQLFDSARAPRNPIVLCHGLYGFDVRGPESFPKLRMHYWSNVMNVLKKVGAAVVVTSVPGTGSISVRAERMDKFLQEKMKGKDINFVAHSMGGLDCRHLITHIKPQDYRPLSLMSLSVPHRGSPFMDWCMANIGIGYPRPFPFPSSTSSSSDPTHTRRRPVPYSLSSPLLGVIPNQNDVKQQSSDSSDTPSDESNSTSSYPSFTARLAALQSLPSSFTSLLLSLIDSPAYSNLTTSFLRDRFNQYTPDDPHVKYYSIAARVHKMSVWHPLWLPKLIVDAAEEMERQEEQQRESDFVSQMQSQGSEMTLSYPHSHNHSPQRAAPPRADSNAHTLDMNSSLRGNDGLVPISSAKWGTFLGVVDSCDHWELRGAGGLGGGSSKETNKSDHGNEKSGGGIGLNRIGLDFDWEARKVWKDWVGVIAGNSAEKEKAIKDQAKNEMESSPQSIHSAMSNVASSMNNPTLLPKPMILKGDTTWWTTANGFSDERRFDLEQFYVALCRKLYDEGL</sequence>
<feature type="compositionally biased region" description="Basic and acidic residues" evidence="2">
    <location>
        <begin position="485"/>
        <end position="494"/>
    </location>
</feature>